<dbReference type="InterPro" id="IPR050232">
    <property type="entry name" value="FBL13/AtMIF1-like"/>
</dbReference>
<name>A0AAD8T8X1_LOLMU</name>
<dbReference type="InterPro" id="IPR001810">
    <property type="entry name" value="F-box_dom"/>
</dbReference>
<dbReference type="AlphaFoldDB" id="A0AAD8T8X1"/>
<gene>
    <name evidence="2" type="ORF">QYE76_038440</name>
</gene>
<dbReference type="InterPro" id="IPR032675">
    <property type="entry name" value="LRR_dom_sf"/>
</dbReference>
<dbReference type="Pfam" id="PF24758">
    <property type="entry name" value="LRR_At5g56370"/>
    <property type="match status" value="2"/>
</dbReference>
<accession>A0AAD8T8X1</accession>
<dbReference type="Pfam" id="PF12937">
    <property type="entry name" value="F-box-like"/>
    <property type="match status" value="1"/>
</dbReference>
<dbReference type="SUPFAM" id="SSF52058">
    <property type="entry name" value="L domain-like"/>
    <property type="match status" value="1"/>
</dbReference>
<dbReference type="CDD" id="cd22160">
    <property type="entry name" value="F-box_AtFBL13-like"/>
    <property type="match status" value="1"/>
</dbReference>
<dbReference type="InterPro" id="IPR055411">
    <property type="entry name" value="LRR_FXL15/At3g58940/PEG3-like"/>
</dbReference>
<evidence type="ECO:0000259" key="1">
    <source>
        <dbReference type="PROSITE" id="PS50181"/>
    </source>
</evidence>
<protein>
    <recommendedName>
        <fullName evidence="1">F-box domain-containing protein</fullName>
    </recommendedName>
</protein>
<dbReference type="SUPFAM" id="SSF81383">
    <property type="entry name" value="F-box domain"/>
    <property type="match status" value="2"/>
</dbReference>
<dbReference type="InterPro" id="IPR036047">
    <property type="entry name" value="F-box-like_dom_sf"/>
</dbReference>
<dbReference type="Pfam" id="PF00646">
    <property type="entry name" value="F-box"/>
    <property type="match status" value="1"/>
</dbReference>
<dbReference type="Gene3D" id="3.80.10.10">
    <property type="entry name" value="Ribonuclease Inhibitor"/>
    <property type="match status" value="2"/>
</dbReference>
<dbReference type="Proteomes" id="UP001231189">
    <property type="component" value="Unassembled WGS sequence"/>
</dbReference>
<proteinExistence type="predicted"/>
<reference evidence="2" key="1">
    <citation type="submission" date="2023-07" db="EMBL/GenBank/DDBJ databases">
        <title>A chromosome-level genome assembly of Lolium multiflorum.</title>
        <authorList>
            <person name="Chen Y."/>
            <person name="Copetti D."/>
            <person name="Kolliker R."/>
            <person name="Studer B."/>
        </authorList>
    </citation>
    <scope>NUCLEOTIDE SEQUENCE</scope>
    <source>
        <strain evidence="2">02402/16</strain>
        <tissue evidence="2">Leaf</tissue>
    </source>
</reference>
<feature type="domain" description="F-box" evidence="1">
    <location>
        <begin position="568"/>
        <end position="616"/>
    </location>
</feature>
<sequence>MAAADSFSLLPDDLLVRVIFFLPVRDAARTSVLSRRWRPLWLSTDALNLDSSSYGSSRPNQYSRSLEPYKLKKRLLSDAGAALHAAGRCLVTKLSLFVNGKDERYCRDVMNDSTSAFGYYGTRRDPYDLLVELLAVAELRRIEELRLDFYTEKKENYMLYLYNLDAAVLPSNTLRVLDLACSWIKLPQGDGGATFLLPRLSVLRLRRCYSAMKDLEDFIRAAPCLDSLHIQCHNFNSYRPTSCDRLTLHCPTVTSLTLASLRLEPNESIEVDAPCLHTFKYEGGFVDFSIKPPAATELARVELAFIFYLPEKPWFGPFWRFIHKFRHAKILKLKVPNIEGIAVHKDFQHEHLVMLPGLQRLELEGHCSDDPGRRGDAAVAVANLLQCCPVMNSLQIRIIKPNNGFRDISGSRVSVLQDFRASLNLFEGRRYPKEITAITDDAPNNASSQVADLPGLSGCEFGCLRNHLKNVKLEFELKDLNTFEVCLARFFGENVSVLEVLQIDDGKRKFLSHISWMVDRWRADALDRPRLQMERYYADAKIGSEVAGQPPAAMVPSSQIILSPPKQRDRVSDLPDGVLGHVLSFLPTPEAGRAALLCRRWRYMFGHVHTISYEEQEGERSNDWDTFYHVAKERKSCSGKLLDAINVALLCRRRCAGRTDHVPLRSFRVAFDNIVPGWDARHVDHWLTYVLQHADREARDLQLDLRFLLGPICAHDNPRFNNYGWSGPRGHRSAMADKNSFQTDSDSDEDHDMGSYRLPGRLFSCAALKTLCLAHCLLKLPTEVNLPCLETLRLTGILTDSGRSVQRLVQSCPCLQDLTLEAVRHLRTLSVLHRRLRCFALRCCHNAKSVHIDASELVSLEYRGAVPAESLLTLHGSPPQKYSCTVDICTQVTKNVAEHAAFRKFLGSFSGTQRLHLHHGRLHRRCLSSGGLPLFPCMTRLVLQGRVESLGFVGVLRHILEQTPNLEVLTLYMAEQAEQRHQASASVDGWRGHENNATAMASFAKPCLRLRVKEINMVHYEGNETQRTLARLVFGNAMVLERLCVVFKKERFAVQAGLKKEIEALARAGTERIFM</sequence>
<organism evidence="2 3">
    <name type="scientific">Lolium multiflorum</name>
    <name type="common">Italian ryegrass</name>
    <name type="synonym">Lolium perenne subsp. multiflorum</name>
    <dbReference type="NCBI Taxonomy" id="4521"/>
    <lineage>
        <taxon>Eukaryota</taxon>
        <taxon>Viridiplantae</taxon>
        <taxon>Streptophyta</taxon>
        <taxon>Embryophyta</taxon>
        <taxon>Tracheophyta</taxon>
        <taxon>Spermatophyta</taxon>
        <taxon>Magnoliopsida</taxon>
        <taxon>Liliopsida</taxon>
        <taxon>Poales</taxon>
        <taxon>Poaceae</taxon>
        <taxon>BOP clade</taxon>
        <taxon>Pooideae</taxon>
        <taxon>Poodae</taxon>
        <taxon>Poeae</taxon>
        <taxon>Poeae Chloroplast Group 2 (Poeae type)</taxon>
        <taxon>Loliodinae</taxon>
        <taxon>Loliinae</taxon>
        <taxon>Lolium</taxon>
    </lineage>
</organism>
<evidence type="ECO:0000313" key="2">
    <source>
        <dbReference type="EMBL" id="KAK1677592.1"/>
    </source>
</evidence>
<dbReference type="PANTHER" id="PTHR31900">
    <property type="entry name" value="F-BOX/RNI SUPERFAMILY PROTEIN-RELATED"/>
    <property type="match status" value="1"/>
</dbReference>
<dbReference type="Gene3D" id="1.20.1280.50">
    <property type="match status" value="2"/>
</dbReference>
<evidence type="ECO:0000313" key="3">
    <source>
        <dbReference type="Proteomes" id="UP001231189"/>
    </source>
</evidence>
<feature type="domain" description="F-box" evidence="1">
    <location>
        <begin position="4"/>
        <end position="40"/>
    </location>
</feature>
<keyword evidence="3" id="KW-1185">Reference proteome</keyword>
<dbReference type="SMART" id="SM00256">
    <property type="entry name" value="FBOX"/>
    <property type="match status" value="2"/>
</dbReference>
<dbReference type="InterPro" id="IPR053781">
    <property type="entry name" value="F-box_AtFBL13-like"/>
</dbReference>
<dbReference type="EMBL" id="JAUUTY010000002">
    <property type="protein sequence ID" value="KAK1677592.1"/>
    <property type="molecule type" value="Genomic_DNA"/>
</dbReference>
<comment type="caution">
    <text evidence="2">The sequence shown here is derived from an EMBL/GenBank/DDBJ whole genome shotgun (WGS) entry which is preliminary data.</text>
</comment>
<dbReference type="PROSITE" id="PS50181">
    <property type="entry name" value="FBOX"/>
    <property type="match status" value="2"/>
</dbReference>
<dbReference type="PANTHER" id="PTHR31900:SF30">
    <property type="entry name" value="SUPERFAMILY PROTEIN, PUTATIVE-RELATED"/>
    <property type="match status" value="1"/>
</dbReference>